<dbReference type="PROSITE" id="PS50173">
    <property type="entry name" value="UMUC"/>
    <property type="match status" value="1"/>
</dbReference>
<evidence type="ECO:0000256" key="3">
    <source>
        <dbReference type="ARBA" id="ARBA00022932"/>
    </source>
</evidence>
<dbReference type="Gene3D" id="3.40.1170.60">
    <property type="match status" value="1"/>
</dbReference>
<evidence type="ECO:0000313" key="6">
    <source>
        <dbReference type="Proteomes" id="UP000078148"/>
    </source>
</evidence>
<dbReference type="Proteomes" id="UP000078148">
    <property type="component" value="Plasmid unnamed1"/>
</dbReference>
<gene>
    <name evidence="5" type="primary">umuC</name>
    <name evidence="5" type="ORF">AR543_p0018</name>
</gene>
<dbReference type="GO" id="GO:0006281">
    <property type="term" value="P:DNA repair"/>
    <property type="evidence" value="ECO:0007669"/>
    <property type="project" value="InterPro"/>
</dbReference>
<dbReference type="InterPro" id="IPR036775">
    <property type="entry name" value="DNA_pol_Y-fam_lit_finger_sf"/>
</dbReference>
<organism evidence="5 6">
    <name type="scientific">Paenibacillus bovis</name>
    <dbReference type="NCBI Taxonomy" id="1616788"/>
    <lineage>
        <taxon>Bacteria</taxon>
        <taxon>Bacillati</taxon>
        <taxon>Bacillota</taxon>
        <taxon>Bacilli</taxon>
        <taxon>Bacillales</taxon>
        <taxon>Paenibacillaceae</taxon>
        <taxon>Paenibacillus</taxon>
    </lineage>
</organism>
<dbReference type="KEGG" id="pbv:AR543_p0018"/>
<geneLocation type="plasmid" evidence="5 6">
    <name>unnamed1</name>
</geneLocation>
<dbReference type="GO" id="GO:0009432">
    <property type="term" value="P:SOS response"/>
    <property type="evidence" value="ECO:0007669"/>
    <property type="project" value="TreeGrafter"/>
</dbReference>
<keyword evidence="2" id="KW-0515">Mutator protein</keyword>
<reference evidence="5 6" key="1">
    <citation type="journal article" date="2016" name="Int. J. Syst. Evol. Microbiol.">
        <title>Paenibacillus damxungensis sp. nov., isolated from raw yak (Bos grunniens) milk.</title>
        <authorList>
            <person name="Wu Z."/>
            <person name="Gao C."/>
            <person name="Han J."/>
            <person name="Liu Z."/>
        </authorList>
    </citation>
    <scope>NUCLEOTIDE SEQUENCE [LARGE SCALE GENOMIC DNA]</scope>
    <source>
        <strain evidence="5 6">BD3526</strain>
        <plasmid evidence="5 6">unnamed1</plasmid>
    </source>
</reference>
<proteinExistence type="inferred from homology"/>
<dbReference type="InterPro" id="IPR043128">
    <property type="entry name" value="Rev_trsase/Diguanyl_cyclase"/>
</dbReference>
<dbReference type="PANTHER" id="PTHR11076">
    <property type="entry name" value="DNA REPAIR POLYMERASE UMUC / TRANSFERASE FAMILY MEMBER"/>
    <property type="match status" value="1"/>
</dbReference>
<evidence type="ECO:0000259" key="4">
    <source>
        <dbReference type="PROSITE" id="PS50173"/>
    </source>
</evidence>
<feature type="domain" description="UmuC" evidence="4">
    <location>
        <begin position="15"/>
        <end position="192"/>
    </location>
</feature>
<dbReference type="GO" id="GO:0003684">
    <property type="term" value="F:damaged DNA binding"/>
    <property type="evidence" value="ECO:0007669"/>
    <property type="project" value="InterPro"/>
</dbReference>
<keyword evidence="6" id="KW-1185">Reference proteome</keyword>
<dbReference type="Pfam" id="PF11798">
    <property type="entry name" value="IMS_HHH"/>
    <property type="match status" value="1"/>
</dbReference>
<dbReference type="Gene3D" id="3.30.1490.100">
    <property type="entry name" value="DNA polymerase, Y-family, little finger domain"/>
    <property type="match status" value="1"/>
</dbReference>
<keyword evidence="3" id="KW-0548">Nucleotidyltransferase</keyword>
<evidence type="ECO:0000313" key="5">
    <source>
        <dbReference type="EMBL" id="ARR10626.1"/>
    </source>
</evidence>
<dbReference type="SUPFAM" id="SSF100879">
    <property type="entry name" value="Lesion bypass DNA polymerase (Y-family), little finger domain"/>
    <property type="match status" value="1"/>
</dbReference>
<dbReference type="Gene3D" id="3.30.70.270">
    <property type="match status" value="1"/>
</dbReference>
<comment type="similarity">
    <text evidence="1">Belongs to the DNA polymerase type-Y family.</text>
</comment>
<dbReference type="InterPro" id="IPR017961">
    <property type="entry name" value="DNA_pol_Y-fam_little_finger"/>
</dbReference>
<accession>A0A1X9T427</accession>
<dbReference type="AlphaFoldDB" id="A0A1X9T427"/>
<dbReference type="Pfam" id="PF00817">
    <property type="entry name" value="IMS"/>
    <property type="match status" value="1"/>
</dbReference>
<dbReference type="GO" id="GO:0042276">
    <property type="term" value="P:error-prone translesion synthesis"/>
    <property type="evidence" value="ECO:0007669"/>
    <property type="project" value="TreeGrafter"/>
</dbReference>
<dbReference type="GO" id="GO:0003887">
    <property type="term" value="F:DNA-directed DNA polymerase activity"/>
    <property type="evidence" value="ECO:0007669"/>
    <property type="project" value="UniProtKB-KW"/>
</dbReference>
<evidence type="ECO:0000256" key="2">
    <source>
        <dbReference type="ARBA" id="ARBA00022457"/>
    </source>
</evidence>
<dbReference type="Pfam" id="PF11799">
    <property type="entry name" value="IMS_C"/>
    <property type="match status" value="1"/>
</dbReference>
<dbReference type="GO" id="GO:0005829">
    <property type="term" value="C:cytosol"/>
    <property type="evidence" value="ECO:0007669"/>
    <property type="project" value="TreeGrafter"/>
</dbReference>
<dbReference type="EMBL" id="CP021170">
    <property type="protein sequence ID" value="ARR10626.1"/>
    <property type="molecule type" value="Genomic_DNA"/>
</dbReference>
<dbReference type="Gene3D" id="1.10.150.20">
    <property type="entry name" value="5' to 3' exonuclease, C-terminal subdomain"/>
    <property type="match status" value="1"/>
</dbReference>
<sequence>MGEKAAMISNPYLSLSSVEAVERGLNPLKDMIAVVGDLSRRGSVVLAASPAIKDRYGIKTGSRLYEIPDDPRIYVVPARMALYIERSMQILNIVHRFVPAEAIQPYSIDELFFTTLHSERLFGSIHDVAMSLKRTVYKELGLLLAVGIGPNKFLAKVILDNYAKKTGLAAVTYADIPAVLWPLPIQDVWGIGRRMQLNLNRLGIYRLGDLAKAPLSLLRSRYGVIGEQLYYHAWGVDLSPVIVDPYAEARKGFSTGVTLMRDYNKLDALIVIYELTDQITAKLRRYRLAAFTVSLSIRYSNKEPMPGYHKSRTLYAASCLSVPFLEVLQQLLHASNDGLIRHISISVSNLVEESAVQLDLFDSAYHEKLRRLSRTTDAIQQRHGSAAILRAISLTDAGIALNKSHKIGGHYE</sequence>
<name>A0A1X9T427_9BACL</name>
<dbReference type="SUPFAM" id="SSF56672">
    <property type="entry name" value="DNA/RNA polymerases"/>
    <property type="match status" value="1"/>
</dbReference>
<dbReference type="InterPro" id="IPR001126">
    <property type="entry name" value="UmuC"/>
</dbReference>
<protein>
    <submittedName>
        <fullName evidence="5">DNA polymerase V</fullName>
    </submittedName>
</protein>
<keyword evidence="3" id="KW-0808">Transferase</keyword>
<dbReference type="PANTHER" id="PTHR11076:SF35">
    <property type="entry name" value="DNA REPAIR PROTEIN HOMOLOG YOBH"/>
    <property type="match status" value="1"/>
</dbReference>
<dbReference type="InterPro" id="IPR043502">
    <property type="entry name" value="DNA/RNA_pol_sf"/>
</dbReference>
<evidence type="ECO:0000256" key="1">
    <source>
        <dbReference type="ARBA" id="ARBA00010945"/>
    </source>
</evidence>
<dbReference type="InterPro" id="IPR024728">
    <property type="entry name" value="PolY_HhH_motif"/>
</dbReference>
<keyword evidence="5" id="KW-0614">Plasmid</keyword>
<keyword evidence="3" id="KW-0239">DNA-directed DNA polymerase</keyword>
<dbReference type="InterPro" id="IPR050116">
    <property type="entry name" value="DNA_polymerase-Y"/>
</dbReference>